<feature type="region of interest" description="Disordered" evidence="1">
    <location>
        <begin position="1"/>
        <end position="176"/>
    </location>
</feature>
<dbReference type="EMBL" id="JANPWB010000002">
    <property type="protein sequence ID" value="KAJ1205369.1"/>
    <property type="molecule type" value="Genomic_DNA"/>
</dbReference>
<dbReference type="Proteomes" id="UP001066276">
    <property type="component" value="Chromosome 1_2"/>
</dbReference>
<feature type="compositionally biased region" description="Polar residues" evidence="1">
    <location>
        <begin position="74"/>
        <end position="83"/>
    </location>
</feature>
<comment type="caution">
    <text evidence="2">The sequence shown here is derived from an EMBL/GenBank/DDBJ whole genome shotgun (WGS) entry which is preliminary data.</text>
</comment>
<reference evidence="2" key="1">
    <citation type="journal article" date="2022" name="bioRxiv">
        <title>Sequencing and chromosome-scale assembly of the giantPleurodeles waltlgenome.</title>
        <authorList>
            <person name="Brown T."/>
            <person name="Elewa A."/>
            <person name="Iarovenko S."/>
            <person name="Subramanian E."/>
            <person name="Araus A.J."/>
            <person name="Petzold A."/>
            <person name="Susuki M."/>
            <person name="Suzuki K.-i.T."/>
            <person name="Hayashi T."/>
            <person name="Toyoda A."/>
            <person name="Oliveira C."/>
            <person name="Osipova E."/>
            <person name="Leigh N.D."/>
            <person name="Simon A."/>
            <person name="Yun M.H."/>
        </authorList>
    </citation>
    <scope>NUCLEOTIDE SEQUENCE</scope>
    <source>
        <strain evidence="2">20211129_DDA</strain>
        <tissue evidence="2">Liver</tissue>
    </source>
</reference>
<organism evidence="2 3">
    <name type="scientific">Pleurodeles waltl</name>
    <name type="common">Iberian ribbed newt</name>
    <dbReference type="NCBI Taxonomy" id="8319"/>
    <lineage>
        <taxon>Eukaryota</taxon>
        <taxon>Metazoa</taxon>
        <taxon>Chordata</taxon>
        <taxon>Craniata</taxon>
        <taxon>Vertebrata</taxon>
        <taxon>Euteleostomi</taxon>
        <taxon>Amphibia</taxon>
        <taxon>Batrachia</taxon>
        <taxon>Caudata</taxon>
        <taxon>Salamandroidea</taxon>
        <taxon>Salamandridae</taxon>
        <taxon>Pleurodelinae</taxon>
        <taxon>Pleurodeles</taxon>
    </lineage>
</organism>
<sequence>MQCNACPPSLGSPPEAQIKAASQYATEMGPLQPEGHGGAPPGLRRHHQGGQAQQLRRAPPGSRALQIDCVVPGQAQSVSTASRGSRPDKTAKGPPSQRHSSPLGNGAAGRAHPGPTAASRQSGGSKRAAPLPAQPDAGRAPALYRLPRQQARKFTNREGPGPFTNASGRGERLQHP</sequence>
<evidence type="ECO:0000313" key="3">
    <source>
        <dbReference type="Proteomes" id="UP001066276"/>
    </source>
</evidence>
<accession>A0AAV7VUK8</accession>
<evidence type="ECO:0000313" key="2">
    <source>
        <dbReference type="EMBL" id="KAJ1205369.1"/>
    </source>
</evidence>
<proteinExistence type="predicted"/>
<gene>
    <name evidence="2" type="ORF">NDU88_000804</name>
</gene>
<keyword evidence="3" id="KW-1185">Reference proteome</keyword>
<name>A0AAV7VUK8_PLEWA</name>
<dbReference type="AlphaFoldDB" id="A0AAV7VUK8"/>
<protein>
    <submittedName>
        <fullName evidence="2">Uncharacterized protein</fullName>
    </submittedName>
</protein>
<evidence type="ECO:0000256" key="1">
    <source>
        <dbReference type="SAM" id="MobiDB-lite"/>
    </source>
</evidence>